<comment type="caution">
    <text evidence="2">The sequence shown here is derived from an EMBL/GenBank/DDBJ whole genome shotgun (WGS) entry which is preliminary data.</text>
</comment>
<dbReference type="InParanoid" id="A0A1V9XIN3"/>
<dbReference type="Proteomes" id="UP000192247">
    <property type="component" value="Unassembled WGS sequence"/>
</dbReference>
<feature type="region of interest" description="Disordered" evidence="1">
    <location>
        <begin position="1"/>
        <end position="24"/>
    </location>
</feature>
<evidence type="ECO:0000256" key="1">
    <source>
        <dbReference type="SAM" id="MobiDB-lite"/>
    </source>
</evidence>
<evidence type="ECO:0000313" key="2">
    <source>
        <dbReference type="EMBL" id="OQR73394.1"/>
    </source>
</evidence>
<protein>
    <submittedName>
        <fullName evidence="2">Uncharacterized protein</fullName>
    </submittedName>
</protein>
<dbReference type="EMBL" id="MNPL01010014">
    <property type="protein sequence ID" value="OQR73394.1"/>
    <property type="molecule type" value="Genomic_DNA"/>
</dbReference>
<sequence>MAQTPNRTQKHRQSQQRSFPNPIIQPIEGDDFAVKYAELLTKFEKLCAQRGITTVPPVTCRRIGPSGNKLRQQLGSHVIAWVNCQELGGSYSSYPELYADEKQAQANVLAKIVEALSVEESVTWDSSKQFPLQPPGAQSVAPEANHNLANEIKHEPILPSDHLGLPLNKIGLKECYVVQVVLGGGIFIMLHGEQQRKWERLKYEYDPASPAEQIEFGRWYVVESYKGPGLGKMYERARILCNLPSGASIAYFADSGHEEIVWPNQIFEIQNYDEVNAIRPQAVKVLIPNLRYPPNCPMPIRFNADETFLVVPSDVDQRPPRVQLISKDTGMPFKLMPTTTDEVINGGC</sequence>
<keyword evidence="3" id="KW-1185">Reference proteome</keyword>
<organism evidence="2 3">
    <name type="scientific">Tropilaelaps mercedesae</name>
    <dbReference type="NCBI Taxonomy" id="418985"/>
    <lineage>
        <taxon>Eukaryota</taxon>
        <taxon>Metazoa</taxon>
        <taxon>Ecdysozoa</taxon>
        <taxon>Arthropoda</taxon>
        <taxon>Chelicerata</taxon>
        <taxon>Arachnida</taxon>
        <taxon>Acari</taxon>
        <taxon>Parasitiformes</taxon>
        <taxon>Mesostigmata</taxon>
        <taxon>Gamasina</taxon>
        <taxon>Dermanyssoidea</taxon>
        <taxon>Laelapidae</taxon>
        <taxon>Tropilaelaps</taxon>
    </lineage>
</organism>
<reference evidence="2 3" key="1">
    <citation type="journal article" date="2017" name="Gigascience">
        <title>Draft genome of the honey bee ectoparasitic mite, Tropilaelaps mercedesae, is shaped by the parasitic life history.</title>
        <authorList>
            <person name="Dong X."/>
            <person name="Armstrong S.D."/>
            <person name="Xia D."/>
            <person name="Makepeace B.L."/>
            <person name="Darby A.C."/>
            <person name="Kadowaki T."/>
        </authorList>
    </citation>
    <scope>NUCLEOTIDE SEQUENCE [LARGE SCALE GENOMIC DNA]</scope>
    <source>
        <strain evidence="2">Wuxi-XJTLU</strain>
    </source>
</reference>
<gene>
    <name evidence="2" type="ORF">BIW11_09759</name>
</gene>
<proteinExistence type="predicted"/>
<evidence type="ECO:0000313" key="3">
    <source>
        <dbReference type="Proteomes" id="UP000192247"/>
    </source>
</evidence>
<accession>A0A1V9XIN3</accession>
<name>A0A1V9XIN3_9ACAR</name>
<dbReference type="AlphaFoldDB" id="A0A1V9XIN3"/>